<name>A0A6H2H9Z8_9BURK</name>
<dbReference type="EMBL" id="CP051461">
    <property type="protein sequence ID" value="QJC56306.1"/>
    <property type="molecule type" value="Genomic_DNA"/>
</dbReference>
<dbReference type="KEGG" id="pvac:HC248_01608"/>
<gene>
    <name evidence="1" type="ORF">HC248_01608</name>
</gene>
<evidence type="ECO:0000313" key="2">
    <source>
        <dbReference type="Proteomes" id="UP000502041"/>
    </source>
</evidence>
<dbReference type="AlphaFoldDB" id="A0A6H2H9Z8"/>
<accession>A0A6H2H9Z8</accession>
<dbReference type="Proteomes" id="UP000502041">
    <property type="component" value="Chromosome"/>
</dbReference>
<proteinExistence type="predicted"/>
<dbReference type="RefSeq" id="WP_168922030.1">
    <property type="nucleotide sequence ID" value="NZ_CP051461.1"/>
</dbReference>
<evidence type="ECO:0000313" key="1">
    <source>
        <dbReference type="EMBL" id="QJC56306.1"/>
    </source>
</evidence>
<sequence length="293" mass="33791">MRKNVVTKYQVLSLIDESAKVIDSSVSIFKTISVSTSSLKIKPTYDQFKDRKALVYKNAYTVIVHQNLKKEIKAARVVRWNTELPKEIPQIISSVEELKKIIDYKKLLRENAIYDLHPMLESFAKSVKSQDATNRFEDIEKAALRFVQKHSSLGTNKFSISESFRKSIFQEYRHIRDSLIKDMLIIVFPAQVKEAKRIIPVIERSTEHILPNIGRALSLLPAKKIDTLIDAERGYLLISQKERADVHRISHRVRLENKLQDYFTHPELDLFDEHFGDSANNLADFLANIDGPA</sequence>
<organism evidence="1 2">
    <name type="scientific">Polaromonas vacuolata</name>
    <dbReference type="NCBI Taxonomy" id="37448"/>
    <lineage>
        <taxon>Bacteria</taxon>
        <taxon>Pseudomonadati</taxon>
        <taxon>Pseudomonadota</taxon>
        <taxon>Betaproteobacteria</taxon>
        <taxon>Burkholderiales</taxon>
        <taxon>Comamonadaceae</taxon>
        <taxon>Polaromonas</taxon>
    </lineage>
</organism>
<protein>
    <submittedName>
        <fullName evidence="1">Uncharacterized protein</fullName>
    </submittedName>
</protein>
<reference evidence="1 2" key="1">
    <citation type="submission" date="2020-04" db="EMBL/GenBank/DDBJ databases">
        <title>Complete genome of a Psychrophilic, Marine, Gas Vacuolate Bacterium Polaromonas vacuolata KCTC 22033T.</title>
        <authorList>
            <person name="Hwang K."/>
            <person name="Kim K.M."/>
        </authorList>
    </citation>
    <scope>NUCLEOTIDE SEQUENCE [LARGE SCALE GENOMIC DNA]</scope>
    <source>
        <strain evidence="1 2">KCTC 22033</strain>
    </source>
</reference>
<keyword evidence="2" id="KW-1185">Reference proteome</keyword>